<protein>
    <submittedName>
        <fullName evidence="2">Hypp6712 protein</fullName>
    </submittedName>
</protein>
<evidence type="ECO:0000256" key="1">
    <source>
        <dbReference type="SAM" id="MobiDB-lite"/>
    </source>
</evidence>
<organism evidence="2 3">
    <name type="scientific">Branchiostoma lanceolatum</name>
    <name type="common">Common lancelet</name>
    <name type="synonym">Amphioxus lanceolatum</name>
    <dbReference type="NCBI Taxonomy" id="7740"/>
    <lineage>
        <taxon>Eukaryota</taxon>
        <taxon>Metazoa</taxon>
        <taxon>Chordata</taxon>
        <taxon>Cephalochordata</taxon>
        <taxon>Leptocardii</taxon>
        <taxon>Amphioxiformes</taxon>
        <taxon>Branchiostomatidae</taxon>
        <taxon>Branchiostoma</taxon>
    </lineage>
</organism>
<dbReference type="Proteomes" id="UP000838412">
    <property type="component" value="Chromosome 12"/>
</dbReference>
<proteinExistence type="predicted"/>
<dbReference type="OrthoDB" id="10010129at2759"/>
<feature type="region of interest" description="Disordered" evidence="1">
    <location>
        <begin position="1"/>
        <end position="21"/>
    </location>
</feature>
<dbReference type="AlphaFoldDB" id="A0A8K0EB27"/>
<accession>A0A8K0EB27</accession>
<name>A0A8K0EB27_BRALA</name>
<keyword evidence="3" id="KW-1185">Reference proteome</keyword>
<evidence type="ECO:0000313" key="3">
    <source>
        <dbReference type="Proteomes" id="UP000838412"/>
    </source>
</evidence>
<evidence type="ECO:0000313" key="2">
    <source>
        <dbReference type="EMBL" id="CAH1242447.1"/>
    </source>
</evidence>
<reference evidence="2" key="1">
    <citation type="submission" date="2022-01" db="EMBL/GenBank/DDBJ databases">
        <authorList>
            <person name="Braso-Vives M."/>
        </authorList>
    </citation>
    <scope>NUCLEOTIDE SEQUENCE</scope>
</reference>
<gene>
    <name evidence="2" type="primary">Hypp6712</name>
    <name evidence="2" type="ORF">BLAG_LOCUS5738</name>
</gene>
<sequence length="228" mass="25055">MAEIRSSCNSQSGGLRTNSLFQNGDVRAAPERGSRPLLSSEFYLNGRESDLELGFASLFGDLRLDSPPNIYLHGFVGTATAMNLTDSVSSEFYLSGRESDLELGFASLFGDWRLDSPANSLDFSRQRHREPSSASLSFRDQDILIRRQASRMESGGVGTKSHVCVLCRNDVSAVACDGRGGAHHPKNRPQNTNQLPNFKTLKTTRARPSLSALTCPSRWGDYTSFDLL</sequence>
<dbReference type="EMBL" id="OV696697">
    <property type="protein sequence ID" value="CAH1242447.1"/>
    <property type="molecule type" value="Genomic_DNA"/>
</dbReference>